<accession>A0A7G8BHF2</accession>
<dbReference type="EMBL" id="CP060394">
    <property type="protein sequence ID" value="QNI31972.1"/>
    <property type="molecule type" value="Genomic_DNA"/>
</dbReference>
<evidence type="ECO:0000313" key="2">
    <source>
        <dbReference type="Proteomes" id="UP000515312"/>
    </source>
</evidence>
<evidence type="ECO:0000313" key="1">
    <source>
        <dbReference type="EMBL" id="QNI31972.1"/>
    </source>
</evidence>
<proteinExistence type="predicted"/>
<sequence length="96" mass="10798">MRTETDAHIKRFVEVERDWPAKLVHGFALKTDKDRDGIPMLFDSDTPSFDPARVPPKRNWASFIIAPLSGRHAMWIMPTPCSPIMASLESSSDSGE</sequence>
<dbReference type="AlphaFoldDB" id="A0A7G8BHF2"/>
<dbReference type="KEGG" id="adin:H7849_23645"/>
<name>A0A7G8BHF2_9BACT</name>
<keyword evidence="2" id="KW-1185">Reference proteome</keyword>
<organism evidence="1 2">
    <name type="scientific">Alloacidobacterium dinghuense</name>
    <dbReference type="NCBI Taxonomy" id="2763107"/>
    <lineage>
        <taxon>Bacteria</taxon>
        <taxon>Pseudomonadati</taxon>
        <taxon>Acidobacteriota</taxon>
        <taxon>Terriglobia</taxon>
        <taxon>Terriglobales</taxon>
        <taxon>Acidobacteriaceae</taxon>
        <taxon>Alloacidobacterium</taxon>
    </lineage>
</organism>
<dbReference type="Proteomes" id="UP000515312">
    <property type="component" value="Chromosome"/>
</dbReference>
<gene>
    <name evidence="1" type="ORF">H7849_23645</name>
</gene>
<reference evidence="1 2" key="1">
    <citation type="submission" date="2020-08" db="EMBL/GenBank/DDBJ databases">
        <title>Edaphobacter telluris sp. nov. and Acidobacterium dinghuensis sp. nov., two acidobacteria isolated from forest soil.</title>
        <authorList>
            <person name="Fu J."/>
            <person name="Qiu L."/>
        </authorList>
    </citation>
    <scope>NUCLEOTIDE SEQUENCE [LARGE SCALE GENOMIC DNA]</scope>
    <source>
        <strain evidence="1">4Y35</strain>
    </source>
</reference>
<protein>
    <submittedName>
        <fullName evidence="1">Uncharacterized protein</fullName>
    </submittedName>
</protein>
<dbReference type="RefSeq" id="WP_186742929.1">
    <property type="nucleotide sequence ID" value="NZ_CP060394.1"/>
</dbReference>